<feature type="transmembrane region" description="Helical" evidence="7">
    <location>
        <begin position="407"/>
        <end position="426"/>
    </location>
</feature>
<dbReference type="PROSITE" id="PS50850">
    <property type="entry name" value="MFS"/>
    <property type="match status" value="1"/>
</dbReference>
<feature type="transmembrane region" description="Helical" evidence="7">
    <location>
        <begin position="236"/>
        <end position="254"/>
    </location>
</feature>
<dbReference type="AlphaFoldDB" id="A0A9X2IVL9"/>
<dbReference type="SUPFAM" id="SSF103473">
    <property type="entry name" value="MFS general substrate transporter"/>
    <property type="match status" value="2"/>
</dbReference>
<evidence type="ECO:0000313" key="10">
    <source>
        <dbReference type="Proteomes" id="UP001139157"/>
    </source>
</evidence>
<feature type="transmembrane region" description="Helical" evidence="7">
    <location>
        <begin position="87"/>
        <end position="106"/>
    </location>
</feature>
<evidence type="ECO:0000256" key="2">
    <source>
        <dbReference type="ARBA" id="ARBA00022448"/>
    </source>
</evidence>
<protein>
    <submittedName>
        <fullName evidence="9">MFS transporter</fullName>
    </submittedName>
</protein>
<feature type="transmembrane region" description="Helical" evidence="7">
    <location>
        <begin position="205"/>
        <end position="224"/>
    </location>
</feature>
<dbReference type="InterPro" id="IPR020846">
    <property type="entry name" value="MFS_dom"/>
</dbReference>
<evidence type="ECO:0000256" key="1">
    <source>
        <dbReference type="ARBA" id="ARBA00004651"/>
    </source>
</evidence>
<evidence type="ECO:0000256" key="6">
    <source>
        <dbReference type="ARBA" id="ARBA00023136"/>
    </source>
</evidence>
<dbReference type="EMBL" id="JAMRXG010000004">
    <property type="protein sequence ID" value="MCM6774037.1"/>
    <property type="molecule type" value="Genomic_DNA"/>
</dbReference>
<keyword evidence="3" id="KW-1003">Cell membrane</keyword>
<feature type="transmembrane region" description="Helical" evidence="7">
    <location>
        <begin position="175"/>
        <end position="193"/>
    </location>
</feature>
<dbReference type="PANTHER" id="PTHR42718:SF46">
    <property type="entry name" value="BLR6921 PROTEIN"/>
    <property type="match status" value="1"/>
</dbReference>
<proteinExistence type="predicted"/>
<keyword evidence="4 7" id="KW-0812">Transmembrane</keyword>
<feature type="transmembrane region" description="Helical" evidence="7">
    <location>
        <begin position="367"/>
        <end position="395"/>
    </location>
</feature>
<evidence type="ECO:0000259" key="8">
    <source>
        <dbReference type="PROSITE" id="PS50850"/>
    </source>
</evidence>
<feature type="transmembrane region" description="Helical" evidence="7">
    <location>
        <begin position="301"/>
        <end position="326"/>
    </location>
</feature>
<evidence type="ECO:0000313" key="9">
    <source>
        <dbReference type="EMBL" id="MCM6774037.1"/>
    </source>
</evidence>
<keyword evidence="2" id="KW-0813">Transport</keyword>
<dbReference type="CDD" id="cd17321">
    <property type="entry name" value="MFS_MMR_MDR_like"/>
    <property type="match status" value="1"/>
</dbReference>
<sequence>MLDNPAATTHYPVTKRAFGLPILVLSGLQLMVILDGTIVILALPRLQEQMGLSSSGSAWTVTAYGLTFAGLMLLGGRLGDLFGRKRMLIIGVSLFTLASLACGLAQNEAMLIAARAVQGSGAAIAAPSAMALVVSTYAPGPVRNRAIAIFGSMAGVGSVGGLVIGGALTQLDWRLIFWINVPIGALILLGAIYKLRDTSHHRLALDVRGSVLGTLACVAIVFGATEGPEMGWGSPWIIGSLVAGVILLIAFVLAERSAENPVLPLSLFEDRDRVVTFVALLLGSGVLGAMTYFVAQFLQNVIGYSPLVAGLASIPFTLGAGIGTAVASKGAMYIRPRWLLLLAAVFLSVAGLYGSTLDGSVHYFPTLLILLTGAGLGVGIVIVIAPLCLLVGVPVSDVGPLSAIGQMIFNLGTPLAVGILSPVAASRTLALGGRTGRAADMSPTEIAALGSGYTLVLFVCGIGSIIVGLIALALRYTPQELVEAQHAEQVAQQS</sequence>
<feature type="transmembrane region" description="Helical" evidence="7">
    <location>
        <begin position="338"/>
        <end position="355"/>
    </location>
</feature>
<feature type="transmembrane region" description="Helical" evidence="7">
    <location>
        <begin position="20"/>
        <end position="44"/>
    </location>
</feature>
<name>A0A9X2IVL9_9NOCA</name>
<dbReference type="GO" id="GO:0005886">
    <property type="term" value="C:plasma membrane"/>
    <property type="evidence" value="ECO:0007669"/>
    <property type="project" value="UniProtKB-SubCell"/>
</dbReference>
<dbReference type="Gene3D" id="1.20.1250.20">
    <property type="entry name" value="MFS general substrate transporter like domains"/>
    <property type="match status" value="1"/>
</dbReference>
<dbReference type="GO" id="GO:0022857">
    <property type="term" value="F:transmembrane transporter activity"/>
    <property type="evidence" value="ECO:0007669"/>
    <property type="project" value="InterPro"/>
</dbReference>
<organism evidence="9 10">
    <name type="scientific">Nocardia pulmonis</name>
    <dbReference type="NCBI Taxonomy" id="2951408"/>
    <lineage>
        <taxon>Bacteria</taxon>
        <taxon>Bacillati</taxon>
        <taxon>Actinomycetota</taxon>
        <taxon>Actinomycetes</taxon>
        <taxon>Mycobacteriales</taxon>
        <taxon>Nocardiaceae</taxon>
        <taxon>Nocardia</taxon>
    </lineage>
</organism>
<dbReference type="InterPro" id="IPR011701">
    <property type="entry name" value="MFS"/>
</dbReference>
<evidence type="ECO:0000256" key="4">
    <source>
        <dbReference type="ARBA" id="ARBA00022692"/>
    </source>
</evidence>
<gene>
    <name evidence="9" type="ORF">NDR86_11185</name>
</gene>
<dbReference type="RefSeq" id="WP_251911261.1">
    <property type="nucleotide sequence ID" value="NZ_JAMRXG010000004.1"/>
</dbReference>
<feature type="transmembrane region" description="Helical" evidence="7">
    <location>
        <begin position="146"/>
        <end position="169"/>
    </location>
</feature>
<comment type="subcellular location">
    <subcellularLocation>
        <location evidence="1">Cell membrane</location>
        <topology evidence="1">Multi-pass membrane protein</topology>
    </subcellularLocation>
</comment>
<reference evidence="9" key="1">
    <citation type="submission" date="2022-06" db="EMBL/GenBank/DDBJ databases">
        <title>Novel species in genus nocardia.</title>
        <authorList>
            <person name="Li F."/>
        </authorList>
    </citation>
    <scope>NUCLEOTIDE SEQUENCE</scope>
    <source>
        <strain evidence="9">CDC141</strain>
    </source>
</reference>
<evidence type="ECO:0000256" key="3">
    <source>
        <dbReference type="ARBA" id="ARBA00022475"/>
    </source>
</evidence>
<evidence type="ECO:0000256" key="7">
    <source>
        <dbReference type="SAM" id="Phobius"/>
    </source>
</evidence>
<dbReference type="PANTHER" id="PTHR42718">
    <property type="entry name" value="MAJOR FACILITATOR SUPERFAMILY MULTIDRUG TRANSPORTER MFSC"/>
    <property type="match status" value="1"/>
</dbReference>
<keyword evidence="5 7" id="KW-1133">Transmembrane helix</keyword>
<dbReference type="InterPro" id="IPR036259">
    <property type="entry name" value="MFS_trans_sf"/>
</dbReference>
<keyword evidence="6 7" id="KW-0472">Membrane</keyword>
<feature type="transmembrane region" description="Helical" evidence="7">
    <location>
        <begin position="56"/>
        <end position="75"/>
    </location>
</feature>
<feature type="transmembrane region" description="Helical" evidence="7">
    <location>
        <begin position="446"/>
        <end position="474"/>
    </location>
</feature>
<keyword evidence="10" id="KW-1185">Reference proteome</keyword>
<feature type="transmembrane region" description="Helical" evidence="7">
    <location>
        <begin position="112"/>
        <end position="134"/>
    </location>
</feature>
<dbReference type="Gene3D" id="1.20.1720.10">
    <property type="entry name" value="Multidrug resistance protein D"/>
    <property type="match status" value="1"/>
</dbReference>
<feature type="transmembrane region" description="Helical" evidence="7">
    <location>
        <begin position="274"/>
        <end position="295"/>
    </location>
</feature>
<accession>A0A9X2IVL9</accession>
<evidence type="ECO:0000256" key="5">
    <source>
        <dbReference type="ARBA" id="ARBA00022989"/>
    </source>
</evidence>
<feature type="domain" description="Major facilitator superfamily (MFS) profile" evidence="8">
    <location>
        <begin position="21"/>
        <end position="479"/>
    </location>
</feature>
<dbReference type="Proteomes" id="UP001139157">
    <property type="component" value="Unassembled WGS sequence"/>
</dbReference>
<dbReference type="Pfam" id="PF07690">
    <property type="entry name" value="MFS_1"/>
    <property type="match status" value="1"/>
</dbReference>
<comment type="caution">
    <text evidence="9">The sequence shown here is derived from an EMBL/GenBank/DDBJ whole genome shotgun (WGS) entry which is preliminary data.</text>
</comment>